<dbReference type="OrthoDB" id="9815272at2"/>
<dbReference type="RefSeq" id="WP_125311118.1">
    <property type="nucleotide sequence ID" value="NZ_RSEC01000048.1"/>
</dbReference>
<protein>
    <submittedName>
        <fullName evidence="1">Uncharacterized protein</fullName>
    </submittedName>
</protein>
<proteinExistence type="predicted"/>
<dbReference type="Proteomes" id="UP000267081">
    <property type="component" value="Unassembled WGS sequence"/>
</dbReference>
<organism evidence="1 2">
    <name type="scientific">Amycolatopsis eburnea</name>
    <dbReference type="NCBI Taxonomy" id="2267691"/>
    <lineage>
        <taxon>Bacteria</taxon>
        <taxon>Bacillati</taxon>
        <taxon>Actinomycetota</taxon>
        <taxon>Actinomycetes</taxon>
        <taxon>Pseudonocardiales</taxon>
        <taxon>Pseudonocardiaceae</taxon>
        <taxon>Amycolatopsis</taxon>
    </lineage>
</organism>
<dbReference type="AlphaFoldDB" id="A0A427T7F8"/>
<keyword evidence="2" id="KW-1185">Reference proteome</keyword>
<name>A0A427T7F8_9PSEU</name>
<gene>
    <name evidence="1" type="ORF">EIY87_21765</name>
</gene>
<evidence type="ECO:0000313" key="2">
    <source>
        <dbReference type="Proteomes" id="UP000267081"/>
    </source>
</evidence>
<comment type="caution">
    <text evidence="1">The sequence shown here is derived from an EMBL/GenBank/DDBJ whole genome shotgun (WGS) entry which is preliminary data.</text>
</comment>
<dbReference type="EMBL" id="RSEC01000048">
    <property type="protein sequence ID" value="RSD16293.1"/>
    <property type="molecule type" value="Genomic_DNA"/>
</dbReference>
<accession>A0A427T7F8</accession>
<reference evidence="1 2" key="1">
    <citation type="submission" date="2018-12" db="EMBL/GenBank/DDBJ databases">
        <title>Amycolatopsis eburnea sp. nov. actinomycete associate with arbuscular mycorrhiza fungal spore.</title>
        <authorList>
            <person name="Lumyong S."/>
            <person name="Chaiya L."/>
        </authorList>
    </citation>
    <scope>NUCLEOTIDE SEQUENCE [LARGE SCALE GENOMIC DNA]</scope>
    <source>
        <strain evidence="1 2">GLM-1</strain>
    </source>
</reference>
<sequence length="471" mass="52885">MLVPLHSVSRVKGGVVTRANAYFIVRELPFDQVPRRFNLTRNDWHQVRVVMDGKSTPFRIELEYLHPLVKGPEMLRSPYEIEESDQRLFVVNESVDELRLKRANGALAYLRRGETVSYNVSEDSLKGGIPAKRSNIRIRKPYWYSLGIPPSAPRRIVVPEHIGRRYIASVLEQEEAVVIDKLYLVDPVNVEYVDVLLMSLNSALTWYQLELRGRTQLGQGVLEVKIPDWEGLLVLNPEKIHGDQLSELSAAFAPISTEQSIDSLESLADAARVTFEEIVMKLIGSSKPSRDRLTIERALRAAAAERSERRESVSEEKIARTKTIRGGANVDAYAARIAARISPFPDPRRFVPTGAMAATILVDGPLDGQITVGDDLFTSTQVFSGKRVVATADDPSGAVFIRGALLQDPDLKEISVPVGNVIENVIDEWRRECRDWHIKFEQAAEEVMKAITDIRLRGEIVERALTLLHAH</sequence>
<evidence type="ECO:0000313" key="1">
    <source>
        <dbReference type="EMBL" id="RSD16293.1"/>
    </source>
</evidence>